<comment type="caution">
    <text evidence="1">The sequence shown here is derived from an EMBL/GenBank/DDBJ whole genome shotgun (WGS) entry which is preliminary data.</text>
</comment>
<name>A0ABR9XIB1_9SPHI</name>
<dbReference type="Proteomes" id="UP000632774">
    <property type="component" value="Unassembled WGS sequence"/>
</dbReference>
<proteinExistence type="predicted"/>
<evidence type="ECO:0008006" key="3">
    <source>
        <dbReference type="Google" id="ProtNLM"/>
    </source>
</evidence>
<protein>
    <recommendedName>
        <fullName evidence="3">Killing trait domain-containing protein</fullName>
    </recommendedName>
</protein>
<organism evidence="1 2">
    <name type="scientific">Mucilaginibacter boryungensis</name>
    <dbReference type="NCBI Taxonomy" id="768480"/>
    <lineage>
        <taxon>Bacteria</taxon>
        <taxon>Pseudomonadati</taxon>
        <taxon>Bacteroidota</taxon>
        <taxon>Sphingobacteriia</taxon>
        <taxon>Sphingobacteriales</taxon>
        <taxon>Sphingobacteriaceae</taxon>
        <taxon>Mucilaginibacter</taxon>
    </lineage>
</organism>
<accession>A0ABR9XIB1</accession>
<dbReference type="RefSeq" id="WP_194106290.1">
    <property type="nucleotide sequence ID" value="NZ_JADFFM010000001.1"/>
</dbReference>
<sequence>MKKILICAFCVTVGYASHAQSKGSSKPEKTIIKEVTLTSPPQTDDMIKDGSAMAGMMNNFGPMMGNMVKSMMDAQLDYFKQPGKMEEIASCKSNTLMH</sequence>
<gene>
    <name evidence="1" type="ORF">IRJ18_11210</name>
</gene>
<dbReference type="EMBL" id="JADFFM010000001">
    <property type="protein sequence ID" value="MBE9666930.1"/>
    <property type="molecule type" value="Genomic_DNA"/>
</dbReference>
<keyword evidence="2" id="KW-1185">Reference proteome</keyword>
<reference evidence="1 2" key="1">
    <citation type="submission" date="2020-10" db="EMBL/GenBank/DDBJ databases">
        <title>Mucilaginibacter mali sp. nov., isolated from rhizosphere soil of apple orchard.</title>
        <authorList>
            <person name="Lee J.-S."/>
            <person name="Kim H.S."/>
            <person name="Kim J.-S."/>
        </authorList>
    </citation>
    <scope>NUCLEOTIDE SEQUENCE [LARGE SCALE GENOMIC DNA]</scope>
    <source>
        <strain evidence="1 2">KCTC 23157</strain>
    </source>
</reference>
<evidence type="ECO:0000313" key="2">
    <source>
        <dbReference type="Proteomes" id="UP000632774"/>
    </source>
</evidence>
<evidence type="ECO:0000313" key="1">
    <source>
        <dbReference type="EMBL" id="MBE9666930.1"/>
    </source>
</evidence>